<dbReference type="EMBL" id="REGN01002383">
    <property type="protein sequence ID" value="RNA28504.1"/>
    <property type="molecule type" value="Genomic_DNA"/>
</dbReference>
<keyword evidence="17" id="KW-0378">Hydrolase</keyword>
<feature type="non-terminal residue" evidence="17">
    <location>
        <position position="374"/>
    </location>
</feature>
<evidence type="ECO:0000256" key="12">
    <source>
        <dbReference type="ARBA" id="ARBA00022989"/>
    </source>
</evidence>
<protein>
    <recommendedName>
        <fullName evidence="2">P-type Ca(2+) transporter</fullName>
        <ecNumber evidence="2">7.2.2.10</ecNumber>
    </recommendedName>
</protein>
<evidence type="ECO:0000256" key="9">
    <source>
        <dbReference type="ARBA" id="ARBA00022840"/>
    </source>
</evidence>
<keyword evidence="8" id="KW-0106">Calcium</keyword>
<name>A0A3M7RY55_BRAPC</name>
<evidence type="ECO:0000256" key="6">
    <source>
        <dbReference type="ARBA" id="ARBA00022723"/>
    </source>
</evidence>
<evidence type="ECO:0000256" key="4">
    <source>
        <dbReference type="ARBA" id="ARBA00022568"/>
    </source>
</evidence>
<evidence type="ECO:0000256" key="14">
    <source>
        <dbReference type="ARBA" id="ARBA00023136"/>
    </source>
</evidence>
<keyword evidence="10" id="KW-0460">Magnesium</keyword>
<dbReference type="GO" id="GO:0005886">
    <property type="term" value="C:plasma membrane"/>
    <property type="evidence" value="ECO:0007669"/>
    <property type="project" value="TreeGrafter"/>
</dbReference>
<keyword evidence="5 15" id="KW-0812">Transmembrane</keyword>
<feature type="transmembrane region" description="Helical" evidence="15">
    <location>
        <begin position="296"/>
        <end position="317"/>
    </location>
</feature>
<evidence type="ECO:0000313" key="17">
    <source>
        <dbReference type="EMBL" id="RNA28504.1"/>
    </source>
</evidence>
<dbReference type="InterPro" id="IPR059000">
    <property type="entry name" value="ATPase_P-type_domA"/>
</dbReference>
<evidence type="ECO:0000256" key="15">
    <source>
        <dbReference type="SAM" id="Phobius"/>
    </source>
</evidence>
<dbReference type="GO" id="GO:0005388">
    <property type="term" value="F:P-type calcium transporter activity"/>
    <property type="evidence" value="ECO:0007669"/>
    <property type="project" value="UniProtKB-EC"/>
</dbReference>
<evidence type="ECO:0000256" key="10">
    <source>
        <dbReference type="ARBA" id="ARBA00022842"/>
    </source>
</evidence>
<keyword evidence="13" id="KW-0406">Ion transport</keyword>
<keyword evidence="9" id="KW-0067">ATP-binding</keyword>
<accession>A0A3M7RY55</accession>
<dbReference type="FunFam" id="1.20.1110.10:FF:000002">
    <property type="entry name" value="Calcium-transporting ATPase"/>
    <property type="match status" value="1"/>
</dbReference>
<feature type="transmembrane region" description="Helical" evidence="15">
    <location>
        <begin position="329"/>
        <end position="359"/>
    </location>
</feature>
<feature type="transmembrane region" description="Helical" evidence="15">
    <location>
        <begin position="90"/>
        <end position="109"/>
    </location>
</feature>
<dbReference type="InterPro" id="IPR008250">
    <property type="entry name" value="ATPase_P-typ_transduc_dom_A_sf"/>
</dbReference>
<dbReference type="OrthoDB" id="116380at2759"/>
<evidence type="ECO:0000256" key="5">
    <source>
        <dbReference type="ARBA" id="ARBA00022692"/>
    </source>
</evidence>
<reference evidence="17 18" key="1">
    <citation type="journal article" date="2018" name="Sci. Rep.">
        <title>Genomic signatures of local adaptation to the degree of environmental predictability in rotifers.</title>
        <authorList>
            <person name="Franch-Gras L."/>
            <person name="Hahn C."/>
            <person name="Garcia-Roger E.M."/>
            <person name="Carmona M.J."/>
            <person name="Serra M."/>
            <person name="Gomez A."/>
        </authorList>
    </citation>
    <scope>NUCLEOTIDE SEQUENCE [LARGE SCALE GENOMIC DNA]</scope>
    <source>
        <strain evidence="17">HYR1</strain>
    </source>
</reference>
<dbReference type="FunFam" id="2.70.150.10:FF:000001">
    <property type="entry name" value="Calcium-transporting ATPase"/>
    <property type="match status" value="1"/>
</dbReference>
<feature type="domain" description="Cation-transporting P-type ATPase N-terminal" evidence="16">
    <location>
        <begin position="30"/>
        <end position="105"/>
    </location>
</feature>
<evidence type="ECO:0000256" key="7">
    <source>
        <dbReference type="ARBA" id="ARBA00022741"/>
    </source>
</evidence>
<proteinExistence type="predicted"/>
<dbReference type="NCBIfam" id="TIGR01494">
    <property type="entry name" value="ATPase_P-type"/>
    <property type="match status" value="1"/>
</dbReference>
<keyword evidence="6" id="KW-0479">Metal-binding</keyword>
<dbReference type="Pfam" id="PF00690">
    <property type="entry name" value="Cation_ATPase_N"/>
    <property type="match status" value="1"/>
</dbReference>
<evidence type="ECO:0000259" key="16">
    <source>
        <dbReference type="SMART" id="SM00831"/>
    </source>
</evidence>
<evidence type="ECO:0000256" key="2">
    <source>
        <dbReference type="ARBA" id="ARBA00012790"/>
    </source>
</evidence>
<organism evidence="17 18">
    <name type="scientific">Brachionus plicatilis</name>
    <name type="common">Marine rotifer</name>
    <name type="synonym">Brachionus muelleri</name>
    <dbReference type="NCBI Taxonomy" id="10195"/>
    <lineage>
        <taxon>Eukaryota</taxon>
        <taxon>Metazoa</taxon>
        <taxon>Spiralia</taxon>
        <taxon>Gnathifera</taxon>
        <taxon>Rotifera</taxon>
        <taxon>Eurotatoria</taxon>
        <taxon>Monogononta</taxon>
        <taxon>Pseudotrocha</taxon>
        <taxon>Ploima</taxon>
        <taxon>Brachionidae</taxon>
        <taxon>Brachionus</taxon>
    </lineage>
</organism>
<evidence type="ECO:0000313" key="18">
    <source>
        <dbReference type="Proteomes" id="UP000276133"/>
    </source>
</evidence>
<dbReference type="AlphaFoldDB" id="A0A3M7RY55"/>
<dbReference type="GO" id="GO:0005524">
    <property type="term" value="F:ATP binding"/>
    <property type="evidence" value="ECO:0007669"/>
    <property type="project" value="UniProtKB-KW"/>
</dbReference>
<keyword evidence="12 15" id="KW-1133">Transmembrane helix</keyword>
<dbReference type="SUPFAM" id="SSF81653">
    <property type="entry name" value="Calcium ATPase, transduction domain A"/>
    <property type="match status" value="1"/>
</dbReference>
<keyword evidence="4" id="KW-0109">Calcium transport</keyword>
<dbReference type="Pfam" id="PF00122">
    <property type="entry name" value="E1-E2_ATPase"/>
    <property type="match status" value="1"/>
</dbReference>
<dbReference type="SMART" id="SM00831">
    <property type="entry name" value="Cation_ATPase_N"/>
    <property type="match status" value="1"/>
</dbReference>
<evidence type="ECO:0000256" key="8">
    <source>
        <dbReference type="ARBA" id="ARBA00022837"/>
    </source>
</evidence>
<keyword evidence="3" id="KW-0813">Transport</keyword>
<dbReference type="InterPro" id="IPR001757">
    <property type="entry name" value="P_typ_ATPase"/>
</dbReference>
<dbReference type="GO" id="GO:0046872">
    <property type="term" value="F:metal ion binding"/>
    <property type="evidence" value="ECO:0007669"/>
    <property type="project" value="UniProtKB-KW"/>
</dbReference>
<sequence length="374" mass="41794">MHKFPIDARELADLMQVQLKHEEQQEHLNKHGNIEGLCAKLKVDPKIGLKSDDKDDLNSRILHFGQNEIPKIPSKSFIHLIWEGLQDKTLIILMVSAIVSLTLSFYQILSQPNNEESSKENINLDWVEGLAILFTVMAIVLVVAFNDWSKERQFRGLQSKIDSDQGISVLRSGQIIQLPVKDILVGDICQIFYGHLIPADGLVVESNDLKVDESSLTGETNLIKKSVERPMLFSGTHVMEGSAKMLVTAVGINSQSGIIMSLLGANKKQSLAKKKDRKIYDEEIELREKLQYGEMASYLGTVISILTIIILTIRFFINQYSQEKNFSGPVVISALITILVVAVPEGLPLAVTISFAYAVKKMMKDNNLVRHLDA</sequence>
<evidence type="ECO:0000256" key="3">
    <source>
        <dbReference type="ARBA" id="ARBA00022448"/>
    </source>
</evidence>
<gene>
    <name evidence="17" type="ORF">BpHYR1_006245</name>
</gene>
<dbReference type="InterPro" id="IPR023298">
    <property type="entry name" value="ATPase_P-typ_TM_dom_sf"/>
</dbReference>
<dbReference type="Proteomes" id="UP000276133">
    <property type="component" value="Unassembled WGS sequence"/>
</dbReference>
<dbReference type="GO" id="GO:0051480">
    <property type="term" value="P:regulation of cytosolic calcium ion concentration"/>
    <property type="evidence" value="ECO:0007669"/>
    <property type="project" value="TreeGrafter"/>
</dbReference>
<dbReference type="STRING" id="10195.A0A3M7RY55"/>
<dbReference type="PANTHER" id="PTHR24093">
    <property type="entry name" value="CATION TRANSPORTING ATPASE"/>
    <property type="match status" value="1"/>
</dbReference>
<keyword evidence="18" id="KW-1185">Reference proteome</keyword>
<evidence type="ECO:0000256" key="1">
    <source>
        <dbReference type="ARBA" id="ARBA00004127"/>
    </source>
</evidence>
<evidence type="ECO:0000256" key="11">
    <source>
        <dbReference type="ARBA" id="ARBA00022967"/>
    </source>
</evidence>
<dbReference type="SUPFAM" id="SSF81665">
    <property type="entry name" value="Calcium ATPase, transmembrane domain M"/>
    <property type="match status" value="1"/>
</dbReference>
<keyword evidence="14 15" id="KW-0472">Membrane</keyword>
<dbReference type="PANTHER" id="PTHR24093:SF369">
    <property type="entry name" value="CALCIUM-TRANSPORTING ATPASE"/>
    <property type="match status" value="1"/>
</dbReference>
<dbReference type="EC" id="7.2.2.10" evidence="2"/>
<dbReference type="GO" id="GO:0016887">
    <property type="term" value="F:ATP hydrolysis activity"/>
    <property type="evidence" value="ECO:0007669"/>
    <property type="project" value="InterPro"/>
</dbReference>
<evidence type="ECO:0000256" key="13">
    <source>
        <dbReference type="ARBA" id="ARBA00023065"/>
    </source>
</evidence>
<comment type="subcellular location">
    <subcellularLocation>
        <location evidence="1">Endomembrane system</location>
        <topology evidence="1">Multi-pass membrane protein</topology>
    </subcellularLocation>
</comment>
<dbReference type="Gene3D" id="1.20.1110.10">
    <property type="entry name" value="Calcium-transporting ATPase, transmembrane domain"/>
    <property type="match status" value="1"/>
</dbReference>
<keyword evidence="11" id="KW-1278">Translocase</keyword>
<dbReference type="Gene3D" id="2.70.150.10">
    <property type="entry name" value="Calcium-transporting ATPase, cytoplasmic transduction domain A"/>
    <property type="match status" value="1"/>
</dbReference>
<feature type="transmembrane region" description="Helical" evidence="15">
    <location>
        <begin position="129"/>
        <end position="148"/>
    </location>
</feature>
<keyword evidence="7" id="KW-0547">Nucleotide-binding</keyword>
<dbReference type="GO" id="GO:0012505">
    <property type="term" value="C:endomembrane system"/>
    <property type="evidence" value="ECO:0007669"/>
    <property type="project" value="UniProtKB-SubCell"/>
</dbReference>
<dbReference type="InterPro" id="IPR004014">
    <property type="entry name" value="ATPase_P-typ_cation-transptr_N"/>
</dbReference>
<comment type="caution">
    <text evidence="17">The sequence shown here is derived from an EMBL/GenBank/DDBJ whole genome shotgun (WGS) entry which is preliminary data.</text>
</comment>